<evidence type="ECO:0000313" key="2">
    <source>
        <dbReference type="EMBL" id="QAT16707.1"/>
    </source>
</evidence>
<reference evidence="2 3" key="1">
    <citation type="submission" date="2017-01" db="EMBL/GenBank/DDBJ databases">
        <title>First insights into the biology of 'candidatus Vampirococcus archaeovorus'.</title>
        <authorList>
            <person name="Kizina J."/>
            <person name="Jordan S."/>
            <person name="Stueber K."/>
            <person name="Reinhardt R."/>
            <person name="Harder J."/>
        </authorList>
    </citation>
    <scope>NUCLEOTIDE SEQUENCE [LARGE SCALE GENOMIC DNA]</scope>
    <source>
        <strain evidence="2 3">LiM</strain>
    </source>
</reference>
<feature type="compositionally biased region" description="Basic and acidic residues" evidence="1">
    <location>
        <begin position="1"/>
        <end position="18"/>
    </location>
</feature>
<name>A0A410P3C9_VELA1</name>
<dbReference type="KEGG" id="vai:BU251_02650"/>
<feature type="region of interest" description="Disordered" evidence="1">
    <location>
        <begin position="1"/>
        <end position="21"/>
    </location>
</feature>
<evidence type="ECO:0000313" key="3">
    <source>
        <dbReference type="Proteomes" id="UP000287243"/>
    </source>
</evidence>
<proteinExistence type="predicted"/>
<dbReference type="RefSeq" id="WP_128699345.1">
    <property type="nucleotide sequence ID" value="NZ_CP019384.1"/>
</dbReference>
<dbReference type="AlphaFoldDB" id="A0A410P3C9"/>
<sequence>MKNMNKKENEQKFDEGVLRADGCMMRHNQSRQAEFRTQEEDFPEHSFGKSAYWEERRLLNRVHTLKAMGFKIRPEQTLEEFVQAHEDAFTEDVL</sequence>
<protein>
    <submittedName>
        <fullName evidence="2">Uncharacterized protein</fullName>
    </submittedName>
</protein>
<keyword evidence="3" id="KW-1185">Reference proteome</keyword>
<organism evidence="2 3">
    <name type="scientific">Velamenicoccus archaeovorus</name>
    <dbReference type="NCBI Taxonomy" id="1930593"/>
    <lineage>
        <taxon>Bacteria</taxon>
        <taxon>Pseudomonadati</taxon>
        <taxon>Candidatus Omnitrophota</taxon>
        <taxon>Candidatus Velamenicoccus</taxon>
    </lineage>
</organism>
<dbReference type="EMBL" id="CP019384">
    <property type="protein sequence ID" value="QAT16707.1"/>
    <property type="molecule type" value="Genomic_DNA"/>
</dbReference>
<accession>A0A410P3C9</accession>
<evidence type="ECO:0000256" key="1">
    <source>
        <dbReference type="SAM" id="MobiDB-lite"/>
    </source>
</evidence>
<dbReference type="Proteomes" id="UP000287243">
    <property type="component" value="Chromosome"/>
</dbReference>
<gene>
    <name evidence="2" type="ORF">BU251_02650</name>
</gene>